<protein>
    <submittedName>
        <fullName evidence="2">Uncharacterized protein</fullName>
    </submittedName>
</protein>
<gene>
    <name evidence="2" type="ORF">CBRE1094_LOCUS3743</name>
</gene>
<dbReference type="EMBL" id="HBGU01006875">
    <property type="protein sequence ID" value="CAD9405402.1"/>
    <property type="molecule type" value="Transcribed_RNA"/>
</dbReference>
<reference evidence="2" key="1">
    <citation type="submission" date="2021-01" db="EMBL/GenBank/DDBJ databases">
        <authorList>
            <person name="Corre E."/>
            <person name="Pelletier E."/>
            <person name="Niang G."/>
            <person name="Scheremetjew M."/>
            <person name="Finn R."/>
            <person name="Kale V."/>
            <person name="Holt S."/>
            <person name="Cochrane G."/>
            <person name="Meng A."/>
            <person name="Brown T."/>
            <person name="Cohen L."/>
        </authorList>
    </citation>
    <scope>NUCLEOTIDE SEQUENCE</scope>
    <source>
        <strain evidence="2">UTEX LB 985</strain>
    </source>
</reference>
<feature type="region of interest" description="Disordered" evidence="1">
    <location>
        <begin position="50"/>
        <end position="77"/>
    </location>
</feature>
<accession>A0A7S2BSM7</accession>
<feature type="region of interest" description="Disordered" evidence="1">
    <location>
        <begin position="1"/>
        <end position="24"/>
    </location>
</feature>
<dbReference type="AlphaFoldDB" id="A0A7S2BSM7"/>
<evidence type="ECO:0000313" key="2">
    <source>
        <dbReference type="EMBL" id="CAD9405402.1"/>
    </source>
</evidence>
<organism evidence="2">
    <name type="scientific">Haptolina brevifila</name>
    <dbReference type="NCBI Taxonomy" id="156173"/>
    <lineage>
        <taxon>Eukaryota</taxon>
        <taxon>Haptista</taxon>
        <taxon>Haptophyta</taxon>
        <taxon>Prymnesiophyceae</taxon>
        <taxon>Prymnesiales</taxon>
        <taxon>Prymnesiaceae</taxon>
        <taxon>Haptolina</taxon>
    </lineage>
</organism>
<proteinExistence type="predicted"/>
<evidence type="ECO:0000256" key="1">
    <source>
        <dbReference type="SAM" id="MobiDB-lite"/>
    </source>
</evidence>
<name>A0A7S2BSM7_9EUKA</name>
<sequence length="162" mass="17874">MRSVESVSGELLEIPPTDRPHAHPTWSSRLAALAPPASTQCHTHMLDNDRALESSQNGVRRGACARSKPDGRQVWHSSTSWGTHGGCILLRSCDPRRRCLRPSVTAEAGSTKILLPNQEHRSAPRPVRHHQQHPFLASFCTVTWTLSEPLAAATCSLFAFLR</sequence>